<dbReference type="Proteomes" id="UP000799538">
    <property type="component" value="Unassembled WGS sequence"/>
</dbReference>
<sequence length="155" mass="16262">MTTFHPGTSFARTLLLGESTLNILSGVSLIFYPSLFSSALFPTLAPSTLTSTNAIFQWFGVCTIGLAIPLALGHPDSLSGVVTRRAAYITTGAAEALFVPVLLWQVGKGTIDATAGYAMAGGLAGMLTWRVHCTFVKPEVLGYAGSLCCDEKKGQ</sequence>
<keyword evidence="1" id="KW-0472">Membrane</keyword>
<proteinExistence type="predicted"/>
<protein>
    <submittedName>
        <fullName evidence="2">Uncharacterized protein</fullName>
    </submittedName>
</protein>
<feature type="transmembrane region" description="Helical" evidence="1">
    <location>
        <begin position="21"/>
        <end position="43"/>
    </location>
</feature>
<feature type="transmembrane region" description="Helical" evidence="1">
    <location>
        <begin position="86"/>
        <end position="107"/>
    </location>
</feature>
<keyword evidence="1" id="KW-0812">Transmembrane</keyword>
<gene>
    <name evidence="2" type="ORF">BDZ85DRAFT_282381</name>
</gene>
<evidence type="ECO:0000313" key="3">
    <source>
        <dbReference type="Proteomes" id="UP000799538"/>
    </source>
</evidence>
<feature type="transmembrane region" description="Helical" evidence="1">
    <location>
        <begin position="55"/>
        <end position="74"/>
    </location>
</feature>
<accession>A0A6A6G963</accession>
<dbReference type="EMBL" id="ML992508">
    <property type="protein sequence ID" value="KAF2222306.1"/>
    <property type="molecule type" value="Genomic_DNA"/>
</dbReference>
<keyword evidence="1" id="KW-1133">Transmembrane helix</keyword>
<name>A0A6A6G963_9PEZI</name>
<evidence type="ECO:0000313" key="2">
    <source>
        <dbReference type="EMBL" id="KAF2222306.1"/>
    </source>
</evidence>
<dbReference type="OrthoDB" id="2563633at2759"/>
<evidence type="ECO:0000256" key="1">
    <source>
        <dbReference type="SAM" id="Phobius"/>
    </source>
</evidence>
<organism evidence="2 3">
    <name type="scientific">Elsinoe ampelina</name>
    <dbReference type="NCBI Taxonomy" id="302913"/>
    <lineage>
        <taxon>Eukaryota</taxon>
        <taxon>Fungi</taxon>
        <taxon>Dikarya</taxon>
        <taxon>Ascomycota</taxon>
        <taxon>Pezizomycotina</taxon>
        <taxon>Dothideomycetes</taxon>
        <taxon>Dothideomycetidae</taxon>
        <taxon>Myriangiales</taxon>
        <taxon>Elsinoaceae</taxon>
        <taxon>Elsinoe</taxon>
    </lineage>
</organism>
<keyword evidence="3" id="KW-1185">Reference proteome</keyword>
<reference evidence="3" key="1">
    <citation type="journal article" date="2020" name="Stud. Mycol.">
        <title>101 Dothideomycetes genomes: A test case for predicting lifestyles and emergence of pathogens.</title>
        <authorList>
            <person name="Haridas S."/>
            <person name="Albert R."/>
            <person name="Binder M."/>
            <person name="Bloem J."/>
            <person name="LaButti K."/>
            <person name="Salamov A."/>
            <person name="Andreopoulos B."/>
            <person name="Baker S."/>
            <person name="Barry K."/>
            <person name="Bills G."/>
            <person name="Bluhm B."/>
            <person name="Cannon C."/>
            <person name="Castanera R."/>
            <person name="Culley D."/>
            <person name="Daum C."/>
            <person name="Ezra D."/>
            <person name="Gonzalez J."/>
            <person name="Henrissat B."/>
            <person name="Kuo A."/>
            <person name="Liang C."/>
            <person name="Lipzen A."/>
            <person name="Lutzoni F."/>
            <person name="Magnuson J."/>
            <person name="Mondo S."/>
            <person name="Nolan M."/>
            <person name="Ohm R."/>
            <person name="Pangilinan J."/>
            <person name="Park H.-J."/>
            <person name="Ramirez L."/>
            <person name="Alfaro M."/>
            <person name="Sun H."/>
            <person name="Tritt A."/>
            <person name="Yoshinaga Y."/>
            <person name="Zwiers L.-H."/>
            <person name="Turgeon B."/>
            <person name="Goodwin S."/>
            <person name="Spatafora J."/>
            <person name="Crous P."/>
            <person name="Grigoriev I."/>
        </authorList>
    </citation>
    <scope>NUCLEOTIDE SEQUENCE [LARGE SCALE GENOMIC DNA]</scope>
    <source>
        <strain evidence="3">CECT 20119</strain>
    </source>
</reference>
<dbReference type="AlphaFoldDB" id="A0A6A6G963"/>